<evidence type="ECO:0000259" key="12">
    <source>
        <dbReference type="Pfam" id="PF14841"/>
    </source>
</evidence>
<reference evidence="14 15" key="1">
    <citation type="submission" date="2024-05" db="EMBL/GenBank/DDBJ databases">
        <title>Genome Sequence and Characterization of the New Strain Purple Sulfur Bacterium of Genus Thioalkalicoccus.</title>
        <authorList>
            <person name="Bryantseva I.A."/>
            <person name="Kyndt J.A."/>
            <person name="Imhoff J.F."/>
        </authorList>
    </citation>
    <scope>NUCLEOTIDE SEQUENCE [LARGE SCALE GENOMIC DNA]</scope>
    <source>
        <strain evidence="14 15">Um2</strain>
    </source>
</reference>
<dbReference type="InterPro" id="IPR032779">
    <property type="entry name" value="FliG_M"/>
</dbReference>
<evidence type="ECO:0000256" key="9">
    <source>
        <dbReference type="ARBA" id="ARBA00023143"/>
    </source>
</evidence>
<dbReference type="Pfam" id="PF14842">
    <property type="entry name" value="FliG_N"/>
    <property type="match status" value="1"/>
</dbReference>
<comment type="similarity">
    <text evidence="3">Belongs to the FliG family.</text>
</comment>
<keyword evidence="5" id="KW-1003">Cell membrane</keyword>
<dbReference type="InterPro" id="IPR028263">
    <property type="entry name" value="FliG_N"/>
</dbReference>
<evidence type="ECO:0000259" key="11">
    <source>
        <dbReference type="Pfam" id="PF01706"/>
    </source>
</evidence>
<evidence type="ECO:0000256" key="1">
    <source>
        <dbReference type="ARBA" id="ARBA00004117"/>
    </source>
</evidence>
<dbReference type="NCBIfam" id="TIGR00207">
    <property type="entry name" value="fliG"/>
    <property type="match status" value="1"/>
</dbReference>
<gene>
    <name evidence="14" type="primary">fliG</name>
    <name evidence="14" type="ORF">ABC977_05735</name>
</gene>
<comment type="subcellular location">
    <subcellularLocation>
        <location evidence="1">Bacterial flagellum basal body</location>
    </subcellularLocation>
    <subcellularLocation>
        <location evidence="2">Cell inner membrane</location>
        <topology evidence="2">Peripheral membrane protein</topology>
        <orientation evidence="2">Cytoplasmic side</orientation>
    </subcellularLocation>
</comment>
<dbReference type="Gene3D" id="1.10.220.30">
    <property type="match status" value="3"/>
</dbReference>
<dbReference type="RefSeq" id="WP_369666293.1">
    <property type="nucleotide sequence ID" value="NZ_JBDKXB010000005.1"/>
</dbReference>
<dbReference type="PRINTS" id="PR00954">
    <property type="entry name" value="FLGMOTORFLIG"/>
</dbReference>
<comment type="caution">
    <text evidence="14">The sequence shown here is derived from an EMBL/GenBank/DDBJ whole genome shotgun (WGS) entry which is preliminary data.</text>
</comment>
<dbReference type="Pfam" id="PF14841">
    <property type="entry name" value="FliG_M"/>
    <property type="match status" value="1"/>
</dbReference>
<evidence type="ECO:0000259" key="13">
    <source>
        <dbReference type="Pfam" id="PF14842"/>
    </source>
</evidence>
<keyword evidence="14" id="KW-0282">Flagellum</keyword>
<keyword evidence="14" id="KW-0969">Cilium</keyword>
<name>A0ABV4BF50_9GAMM</name>
<evidence type="ECO:0000256" key="5">
    <source>
        <dbReference type="ARBA" id="ARBA00022475"/>
    </source>
</evidence>
<dbReference type="SUPFAM" id="SSF48029">
    <property type="entry name" value="FliG"/>
    <property type="match status" value="2"/>
</dbReference>
<feature type="domain" description="Flagellar motor switch protein FliG N-terminal" evidence="13">
    <location>
        <begin position="12"/>
        <end position="105"/>
    </location>
</feature>
<evidence type="ECO:0000256" key="8">
    <source>
        <dbReference type="ARBA" id="ARBA00023136"/>
    </source>
</evidence>
<proteinExistence type="inferred from homology"/>
<dbReference type="PANTHER" id="PTHR30534:SF0">
    <property type="entry name" value="FLAGELLAR MOTOR SWITCH PROTEIN FLIG"/>
    <property type="match status" value="1"/>
</dbReference>
<keyword evidence="14" id="KW-0966">Cell projection</keyword>
<feature type="domain" description="Flagellar motor switch protein FliG middle" evidence="12">
    <location>
        <begin position="119"/>
        <end position="189"/>
    </location>
</feature>
<evidence type="ECO:0000256" key="10">
    <source>
        <dbReference type="ARBA" id="ARBA00025598"/>
    </source>
</evidence>
<accession>A0ABV4BF50</accession>
<sequence>MTDDLTTQPGGNVRAAILLLTVGERLAADVLRYLDPPEVHKLGMAISRMKTVSRQEVSDTLAAFMTEARDRLPLGIGSEQYLLTSLGDAVGEDKAREFVNQIMAGRLCGMDAVRHMEATTVADLLRTEHPQIAAIVLANLKPGHAAEVLSLLPETQRPELLIRIANLEGLPPAALKELDAIIDQKVSDAPGIHSSRVGGIKAAVDVINRLDRPLGVDVLDSIREENPELGGSLDEALFGFEDLENVSDRDVQILLKEVSTDLLVKSLKAADERLRGKFFRNMSKRAAQLVQDDIEGTGPVRLSDAEEAQKEITRIARRLAERGDIALGAREAYV</sequence>
<evidence type="ECO:0000256" key="3">
    <source>
        <dbReference type="ARBA" id="ARBA00010299"/>
    </source>
</evidence>
<protein>
    <recommendedName>
        <fullName evidence="4">Flagellar motor switch protein FliG</fullName>
    </recommendedName>
</protein>
<evidence type="ECO:0000313" key="14">
    <source>
        <dbReference type="EMBL" id="MEY6431908.1"/>
    </source>
</evidence>
<evidence type="ECO:0000256" key="6">
    <source>
        <dbReference type="ARBA" id="ARBA00022500"/>
    </source>
</evidence>
<evidence type="ECO:0000256" key="7">
    <source>
        <dbReference type="ARBA" id="ARBA00022779"/>
    </source>
</evidence>
<feature type="domain" description="Flagellar motor switch protein FliG C-terminal" evidence="11">
    <location>
        <begin position="220"/>
        <end position="327"/>
    </location>
</feature>
<evidence type="ECO:0000256" key="2">
    <source>
        <dbReference type="ARBA" id="ARBA00004515"/>
    </source>
</evidence>
<evidence type="ECO:0000256" key="4">
    <source>
        <dbReference type="ARBA" id="ARBA00021870"/>
    </source>
</evidence>
<dbReference type="Proteomes" id="UP001564408">
    <property type="component" value="Unassembled WGS sequence"/>
</dbReference>
<keyword evidence="15" id="KW-1185">Reference proteome</keyword>
<dbReference type="PANTHER" id="PTHR30534">
    <property type="entry name" value="FLAGELLAR MOTOR SWITCH PROTEIN FLIG"/>
    <property type="match status" value="1"/>
</dbReference>
<keyword evidence="7" id="KW-0283">Flagellar rotation</keyword>
<dbReference type="Pfam" id="PF01706">
    <property type="entry name" value="FliG_C"/>
    <property type="match status" value="1"/>
</dbReference>
<evidence type="ECO:0000313" key="15">
    <source>
        <dbReference type="Proteomes" id="UP001564408"/>
    </source>
</evidence>
<keyword evidence="8" id="KW-0472">Membrane</keyword>
<keyword evidence="9" id="KW-0975">Bacterial flagellum</keyword>
<dbReference type="InterPro" id="IPR011002">
    <property type="entry name" value="FliG_a-hlx"/>
</dbReference>
<comment type="function">
    <text evidence="10">FliG is one of three proteins (FliG, FliN, FliM) that forms the rotor-mounted switch complex (C ring), located at the base of the basal body. This complex interacts with the CheY and CheZ chemotaxis proteins, in addition to contacting components of the motor that determine the direction of flagellar rotation.</text>
</comment>
<dbReference type="InterPro" id="IPR000090">
    <property type="entry name" value="Flg_Motor_Flig"/>
</dbReference>
<organism evidence="14 15">
    <name type="scientific">Thioalkalicoccus limnaeus</name>
    <dbReference type="NCBI Taxonomy" id="120681"/>
    <lineage>
        <taxon>Bacteria</taxon>
        <taxon>Pseudomonadati</taxon>
        <taxon>Pseudomonadota</taxon>
        <taxon>Gammaproteobacteria</taxon>
        <taxon>Chromatiales</taxon>
        <taxon>Chromatiaceae</taxon>
        <taxon>Thioalkalicoccus</taxon>
    </lineage>
</organism>
<keyword evidence="6" id="KW-0145">Chemotaxis</keyword>
<dbReference type="EMBL" id="JBDKXB010000005">
    <property type="protein sequence ID" value="MEY6431908.1"/>
    <property type="molecule type" value="Genomic_DNA"/>
</dbReference>
<dbReference type="InterPro" id="IPR023087">
    <property type="entry name" value="Flg_Motor_Flig_C"/>
</dbReference>